<dbReference type="EMBL" id="CP000360">
    <property type="protein sequence ID" value="ABF41003.1"/>
    <property type="molecule type" value="Genomic_DNA"/>
</dbReference>
<dbReference type="Pfam" id="PF07963">
    <property type="entry name" value="N_methyl"/>
    <property type="match status" value="1"/>
</dbReference>
<protein>
    <recommendedName>
        <fullName evidence="3">Prepilin-type N-terminal cleavage/methylation domain-containing protein</fullName>
    </recommendedName>
</protein>
<keyword evidence="2" id="KW-1185">Reference proteome</keyword>
<dbReference type="HOGENOM" id="CLU_694045_0_0_0"/>
<dbReference type="KEGG" id="aba:Acid345_2002"/>
<dbReference type="EnsemblBacteria" id="ABF41003">
    <property type="protein sequence ID" value="ABF41003"/>
    <property type="gene ID" value="Acid345_2002"/>
</dbReference>
<dbReference type="InterPro" id="IPR012902">
    <property type="entry name" value="N_methyl_site"/>
</dbReference>
<evidence type="ECO:0008006" key="3">
    <source>
        <dbReference type="Google" id="ProtNLM"/>
    </source>
</evidence>
<evidence type="ECO:0000313" key="1">
    <source>
        <dbReference type="EMBL" id="ABF41003.1"/>
    </source>
</evidence>
<accession>Q1IQ47</accession>
<dbReference type="OrthoDB" id="2969353at2"/>
<gene>
    <name evidence="1" type="ordered locus">Acid345_2002</name>
</gene>
<organism evidence="1 2">
    <name type="scientific">Koribacter versatilis (strain Ellin345)</name>
    <dbReference type="NCBI Taxonomy" id="204669"/>
    <lineage>
        <taxon>Bacteria</taxon>
        <taxon>Pseudomonadati</taxon>
        <taxon>Acidobacteriota</taxon>
        <taxon>Terriglobia</taxon>
        <taxon>Terriglobales</taxon>
        <taxon>Candidatus Korobacteraceae</taxon>
        <taxon>Candidatus Korobacter</taxon>
    </lineage>
</organism>
<dbReference type="AlphaFoldDB" id="Q1IQ47"/>
<dbReference type="PROSITE" id="PS00409">
    <property type="entry name" value="PROKAR_NTER_METHYL"/>
    <property type="match status" value="1"/>
</dbReference>
<name>Q1IQ47_KORVE</name>
<dbReference type="eggNOG" id="COG4966">
    <property type="taxonomic scope" value="Bacteria"/>
</dbReference>
<evidence type="ECO:0000313" key="2">
    <source>
        <dbReference type="Proteomes" id="UP000002432"/>
    </source>
</evidence>
<sequence length="397" mass="40929">MKMRGAKGFTLVELLVAISLGLLVTGAAVAVYKQAVDSTTYLTQRTVVQGNARAAMNTISQDLNFAGYGLPIGGIPVPTAALFSCATGSAAASWAYSCPTTAPSFPVISGAATMSGITPMYQAGPTINGNATDQMAMAYVDSSPNFSNNTCGVSTQCGFDAFPLTQASVSGSTTTLYFNGSTTPAPNDTKWGLKVGDILLVSNSTGQAVGEVTSVTSGNVVLAASDPMKLNQAFGTGGSVPNVLGFSSGIQAYNNGAGPLQSTNVKRLYIVTYYVATDPLAQAVGTTGNPTRLYRMVNGDSNTNPPVPVAEQISNLTFSYNMFDSVCGGSQSANQRNPTTNQIGLIKTINASIFAASTLNTTAIPGQAIQQIPMTTTVSPRNLSYFDSYSSTPQGSC</sequence>
<dbReference type="Proteomes" id="UP000002432">
    <property type="component" value="Chromosome"/>
</dbReference>
<dbReference type="RefSeq" id="WP_011522804.1">
    <property type="nucleotide sequence ID" value="NC_008009.1"/>
</dbReference>
<proteinExistence type="predicted"/>
<dbReference type="STRING" id="204669.Acid345_2002"/>
<dbReference type="NCBIfam" id="TIGR02532">
    <property type="entry name" value="IV_pilin_GFxxxE"/>
    <property type="match status" value="1"/>
</dbReference>
<reference evidence="1 2" key="1">
    <citation type="journal article" date="2009" name="Appl. Environ. Microbiol.">
        <title>Three genomes from the phylum Acidobacteria provide insight into the lifestyles of these microorganisms in soils.</title>
        <authorList>
            <person name="Ward N.L."/>
            <person name="Challacombe J.F."/>
            <person name="Janssen P.H."/>
            <person name="Henrissat B."/>
            <person name="Coutinho P.M."/>
            <person name="Wu M."/>
            <person name="Xie G."/>
            <person name="Haft D.H."/>
            <person name="Sait M."/>
            <person name="Badger J."/>
            <person name="Barabote R.D."/>
            <person name="Bradley B."/>
            <person name="Brettin T.S."/>
            <person name="Brinkac L.M."/>
            <person name="Bruce D."/>
            <person name="Creasy T."/>
            <person name="Daugherty S.C."/>
            <person name="Davidsen T.M."/>
            <person name="DeBoy R.T."/>
            <person name="Detter J.C."/>
            <person name="Dodson R.J."/>
            <person name="Durkin A.S."/>
            <person name="Ganapathy A."/>
            <person name="Gwinn-Giglio M."/>
            <person name="Han C.S."/>
            <person name="Khouri H."/>
            <person name="Kiss H."/>
            <person name="Kothari S.P."/>
            <person name="Madupu R."/>
            <person name="Nelson K.E."/>
            <person name="Nelson W.C."/>
            <person name="Paulsen I."/>
            <person name="Penn K."/>
            <person name="Ren Q."/>
            <person name="Rosovitz M.J."/>
            <person name="Selengut J.D."/>
            <person name="Shrivastava S."/>
            <person name="Sullivan S.A."/>
            <person name="Tapia R."/>
            <person name="Thompson L.S."/>
            <person name="Watkins K.L."/>
            <person name="Yang Q."/>
            <person name="Yu C."/>
            <person name="Zafar N."/>
            <person name="Zhou L."/>
            <person name="Kuske C.R."/>
        </authorList>
    </citation>
    <scope>NUCLEOTIDE SEQUENCE [LARGE SCALE GENOMIC DNA]</scope>
    <source>
        <strain evidence="1 2">Ellin345</strain>
    </source>
</reference>